<dbReference type="InterPro" id="IPR038765">
    <property type="entry name" value="Papain-like_cys_pep_sf"/>
</dbReference>
<comment type="caution">
    <text evidence="6">The sequence shown here is derived from an EMBL/GenBank/DDBJ whole genome shotgun (WGS) entry which is preliminary data.</text>
</comment>
<gene>
    <name evidence="6" type="ORF">PGLA1383_LOCUS35447</name>
</gene>
<sequence>MATLDARALAAAEAMNKRSKGKKGGGEVKKYAVYGLGGLVALFAVYLALTDGQPRKKGGGKSKETAQVNDRYFVSDVTSYAGGNFTAAASPYFNGWSYADLKYGLDGVTMRSEGMIGMAGALQVCGDEDGVEGGALPSDYDLRALMPECTTAVYDAGNCSSSYAVAAATALSSRFCFTDNGKYKGLQLSPQQILSCDKKSSGCQGGGIDSVWSYMHKRGLFPESCVPFASGKSVACKSDCDPSQKLKSIDHCLMKGGEKEMKREIFNRGPITALMFLKDDFLVYSGGVYNPTDNANQQYGANNEPLMHAVTILGWGKSEGTAYWLVKNSWGKAWGEEGYARVAVGSVIREESVIVGSAATEEAIAEAEKKAALNEVRREELKKERAARDERIKEKQRQRAEEKAAQSAAEDDLDFEDEEVDLEGEEGESSEAE</sequence>
<evidence type="ECO:0000256" key="1">
    <source>
        <dbReference type="ARBA" id="ARBA00008455"/>
    </source>
</evidence>
<dbReference type="GO" id="GO:0006508">
    <property type="term" value="P:proteolysis"/>
    <property type="evidence" value="ECO:0007669"/>
    <property type="project" value="InterPro"/>
</dbReference>
<accession>A0A813G4M3</accession>
<evidence type="ECO:0000313" key="6">
    <source>
        <dbReference type="EMBL" id="CAE8617790.1"/>
    </source>
</evidence>
<keyword evidence="4" id="KW-0472">Membrane</keyword>
<reference evidence="6" key="1">
    <citation type="submission" date="2021-02" db="EMBL/GenBank/DDBJ databases">
        <authorList>
            <person name="Dougan E. K."/>
            <person name="Rhodes N."/>
            <person name="Thang M."/>
            <person name="Chan C."/>
        </authorList>
    </citation>
    <scope>NUCLEOTIDE SEQUENCE</scope>
</reference>
<dbReference type="SMART" id="SM00645">
    <property type="entry name" value="Pept_C1"/>
    <property type="match status" value="1"/>
</dbReference>
<keyword evidence="2" id="KW-0865">Zymogen</keyword>
<evidence type="ECO:0000256" key="2">
    <source>
        <dbReference type="ARBA" id="ARBA00023145"/>
    </source>
</evidence>
<dbReference type="InterPro" id="IPR000668">
    <property type="entry name" value="Peptidase_C1A_C"/>
</dbReference>
<dbReference type="PANTHER" id="PTHR12411">
    <property type="entry name" value="CYSTEINE PROTEASE FAMILY C1-RELATED"/>
    <property type="match status" value="1"/>
</dbReference>
<comment type="similarity">
    <text evidence="1">Belongs to the peptidase C1 family.</text>
</comment>
<dbReference type="Pfam" id="PF00112">
    <property type="entry name" value="Peptidase_C1"/>
    <property type="match status" value="1"/>
</dbReference>
<dbReference type="EMBL" id="CAJNNV010026283">
    <property type="protein sequence ID" value="CAE8617790.1"/>
    <property type="molecule type" value="Genomic_DNA"/>
</dbReference>
<feature type="compositionally biased region" description="Basic and acidic residues" evidence="3">
    <location>
        <begin position="375"/>
        <end position="404"/>
    </location>
</feature>
<name>A0A813G4M3_POLGL</name>
<dbReference type="Gene3D" id="3.90.70.10">
    <property type="entry name" value="Cysteine proteinases"/>
    <property type="match status" value="1"/>
</dbReference>
<keyword evidence="4" id="KW-0812">Transmembrane</keyword>
<proteinExistence type="inferred from homology"/>
<keyword evidence="4" id="KW-1133">Transmembrane helix</keyword>
<organism evidence="6 7">
    <name type="scientific">Polarella glacialis</name>
    <name type="common">Dinoflagellate</name>
    <dbReference type="NCBI Taxonomy" id="89957"/>
    <lineage>
        <taxon>Eukaryota</taxon>
        <taxon>Sar</taxon>
        <taxon>Alveolata</taxon>
        <taxon>Dinophyceae</taxon>
        <taxon>Suessiales</taxon>
        <taxon>Suessiaceae</taxon>
        <taxon>Polarella</taxon>
    </lineage>
</organism>
<evidence type="ECO:0000256" key="4">
    <source>
        <dbReference type="SAM" id="Phobius"/>
    </source>
</evidence>
<dbReference type="Proteomes" id="UP000654075">
    <property type="component" value="Unassembled WGS sequence"/>
</dbReference>
<feature type="domain" description="Peptidase C1A papain C-terminal" evidence="5">
    <location>
        <begin position="136"/>
        <end position="357"/>
    </location>
</feature>
<feature type="region of interest" description="Disordered" evidence="3">
    <location>
        <begin position="375"/>
        <end position="433"/>
    </location>
</feature>
<evidence type="ECO:0000256" key="3">
    <source>
        <dbReference type="SAM" id="MobiDB-lite"/>
    </source>
</evidence>
<feature type="transmembrane region" description="Helical" evidence="4">
    <location>
        <begin position="31"/>
        <end position="49"/>
    </location>
</feature>
<dbReference type="OrthoDB" id="190265at2759"/>
<dbReference type="InterPro" id="IPR013128">
    <property type="entry name" value="Peptidase_C1A"/>
</dbReference>
<dbReference type="GO" id="GO:0008234">
    <property type="term" value="F:cysteine-type peptidase activity"/>
    <property type="evidence" value="ECO:0007669"/>
    <property type="project" value="InterPro"/>
</dbReference>
<evidence type="ECO:0000313" key="7">
    <source>
        <dbReference type="Proteomes" id="UP000654075"/>
    </source>
</evidence>
<evidence type="ECO:0000259" key="5">
    <source>
        <dbReference type="SMART" id="SM00645"/>
    </source>
</evidence>
<protein>
    <recommendedName>
        <fullName evidence="5">Peptidase C1A papain C-terminal domain-containing protein</fullName>
    </recommendedName>
</protein>
<dbReference type="OMA" id="WEYFVED"/>
<dbReference type="InterPro" id="IPR025660">
    <property type="entry name" value="Pept_his_AS"/>
</dbReference>
<keyword evidence="7" id="KW-1185">Reference proteome</keyword>
<dbReference type="AlphaFoldDB" id="A0A813G4M3"/>
<dbReference type="SUPFAM" id="SSF54001">
    <property type="entry name" value="Cysteine proteinases"/>
    <property type="match status" value="1"/>
</dbReference>
<dbReference type="PROSITE" id="PS00639">
    <property type="entry name" value="THIOL_PROTEASE_HIS"/>
    <property type="match status" value="1"/>
</dbReference>
<feature type="compositionally biased region" description="Acidic residues" evidence="3">
    <location>
        <begin position="409"/>
        <end position="433"/>
    </location>
</feature>